<dbReference type="NCBIfam" id="TIGR01256">
    <property type="entry name" value="modA"/>
    <property type="match status" value="1"/>
</dbReference>
<dbReference type="GO" id="GO:0046872">
    <property type="term" value="F:metal ion binding"/>
    <property type="evidence" value="ECO:0007669"/>
    <property type="project" value="UniProtKB-KW"/>
</dbReference>
<dbReference type="RefSeq" id="WP_119324650.1">
    <property type="nucleotide sequence ID" value="NZ_AP025739.1"/>
</dbReference>
<dbReference type="CDD" id="cd13539">
    <property type="entry name" value="PBP2_AvModA"/>
    <property type="match status" value="1"/>
</dbReference>
<accession>A0A402D572</accession>
<dbReference type="Pfam" id="PF13531">
    <property type="entry name" value="SBP_bac_11"/>
    <property type="match status" value="1"/>
</dbReference>
<evidence type="ECO:0000313" key="5">
    <source>
        <dbReference type="EMBL" id="BDI29883.1"/>
    </source>
</evidence>
<dbReference type="PANTHER" id="PTHR30632">
    <property type="entry name" value="MOLYBDATE-BINDING PERIPLASMIC PROTEIN"/>
    <property type="match status" value="1"/>
</dbReference>
<dbReference type="SUPFAM" id="SSF53850">
    <property type="entry name" value="Periplasmic binding protein-like II"/>
    <property type="match status" value="1"/>
</dbReference>
<dbReference type="AlphaFoldDB" id="A0A402D572"/>
<dbReference type="PANTHER" id="PTHR30632:SF14">
    <property type="entry name" value="TUNGSTATE_MOLYBDATE_CHROMATE-BINDING PROTEIN MODA"/>
    <property type="match status" value="1"/>
</dbReference>
<evidence type="ECO:0000256" key="1">
    <source>
        <dbReference type="ARBA" id="ARBA00009175"/>
    </source>
</evidence>
<sequence length="262" mass="27523">MRVKLLDGKLLGASAVLALMMTAGAARAQDLHVAAAANLQKVFSQAIVPAFEKQQKIKVVTTFGSTKLLATQIEQGLPADVFVAADTVTVSSLVAKGTLVAGTQETYAVGRLALWSRADAPNHPVKIQDLQDPKYAKIAIANPKLAPYGLAAAQSFANANLTASVTPRLVQAENIGQTLQYAQSGNADVALTALSLVIDDKKDPYVIVPDYLHAPIAQGAALVKRDTVNPKAAAFLAFLVSPAAKPIWKQYGYLAPVGVKAK</sequence>
<dbReference type="InterPro" id="IPR005950">
    <property type="entry name" value="ModA"/>
</dbReference>
<dbReference type="PIRSF" id="PIRSF004846">
    <property type="entry name" value="ModA"/>
    <property type="match status" value="1"/>
</dbReference>
<dbReference type="GO" id="GO:0015689">
    <property type="term" value="P:molybdate ion transport"/>
    <property type="evidence" value="ECO:0007669"/>
    <property type="project" value="InterPro"/>
</dbReference>
<evidence type="ECO:0000256" key="2">
    <source>
        <dbReference type="ARBA" id="ARBA00022505"/>
    </source>
</evidence>
<dbReference type="FunCoup" id="A0A402D572">
    <property type="interactions" value="236"/>
</dbReference>
<keyword evidence="3" id="KW-0479">Metal-binding</keyword>
<name>A0A402D572_9BACT</name>
<protein>
    <submittedName>
        <fullName evidence="5">Molybdate ABC transporter substrate-binding protein</fullName>
    </submittedName>
</protein>
<organism evidence="5 6">
    <name type="scientific">Capsulimonas corticalis</name>
    <dbReference type="NCBI Taxonomy" id="2219043"/>
    <lineage>
        <taxon>Bacteria</taxon>
        <taxon>Bacillati</taxon>
        <taxon>Armatimonadota</taxon>
        <taxon>Armatimonadia</taxon>
        <taxon>Capsulimonadales</taxon>
        <taxon>Capsulimonadaceae</taxon>
        <taxon>Capsulimonas</taxon>
    </lineage>
</organism>
<gene>
    <name evidence="5" type="ORF">CCAX7_19340</name>
</gene>
<comment type="similarity">
    <text evidence="1">Belongs to the bacterial solute-binding protein ModA family.</text>
</comment>
<reference evidence="5 6" key="1">
    <citation type="journal article" date="2019" name="Int. J. Syst. Evol. Microbiol.">
        <title>Capsulimonas corticalis gen. nov., sp. nov., an aerobic capsulated bacterium, of a novel bacterial order, Capsulimonadales ord. nov., of the class Armatimonadia of the phylum Armatimonadetes.</title>
        <authorList>
            <person name="Li J."/>
            <person name="Kudo C."/>
            <person name="Tonouchi A."/>
        </authorList>
    </citation>
    <scope>NUCLEOTIDE SEQUENCE [LARGE SCALE GENOMIC DNA]</scope>
    <source>
        <strain evidence="5 6">AX-7</strain>
    </source>
</reference>
<keyword evidence="2" id="KW-0500">Molybdenum</keyword>
<evidence type="ECO:0000256" key="4">
    <source>
        <dbReference type="ARBA" id="ARBA00022729"/>
    </source>
</evidence>
<evidence type="ECO:0000313" key="6">
    <source>
        <dbReference type="Proteomes" id="UP000287394"/>
    </source>
</evidence>
<dbReference type="OrthoDB" id="9785015at2"/>
<dbReference type="GO" id="GO:1901359">
    <property type="term" value="F:tungstate binding"/>
    <property type="evidence" value="ECO:0007669"/>
    <property type="project" value="UniProtKB-ARBA"/>
</dbReference>
<keyword evidence="6" id="KW-1185">Reference proteome</keyword>
<dbReference type="InterPro" id="IPR050682">
    <property type="entry name" value="ModA/WtpA"/>
</dbReference>
<dbReference type="Gene3D" id="3.40.190.10">
    <property type="entry name" value="Periplasmic binding protein-like II"/>
    <property type="match status" value="2"/>
</dbReference>
<dbReference type="GO" id="GO:0030973">
    <property type="term" value="F:molybdate ion binding"/>
    <property type="evidence" value="ECO:0007669"/>
    <property type="project" value="InterPro"/>
</dbReference>
<dbReference type="Proteomes" id="UP000287394">
    <property type="component" value="Chromosome"/>
</dbReference>
<evidence type="ECO:0000256" key="3">
    <source>
        <dbReference type="ARBA" id="ARBA00022723"/>
    </source>
</evidence>
<dbReference type="KEGG" id="ccot:CCAX7_19340"/>
<dbReference type="FunFam" id="3.40.190.10:FF:000035">
    <property type="entry name" value="Molybdate ABC transporter substrate-binding protein"/>
    <property type="match status" value="1"/>
</dbReference>
<dbReference type="EMBL" id="AP025739">
    <property type="protein sequence ID" value="BDI29883.1"/>
    <property type="molecule type" value="Genomic_DNA"/>
</dbReference>
<dbReference type="InterPro" id="IPR044084">
    <property type="entry name" value="AvModA-like_subst-bd"/>
</dbReference>
<keyword evidence="4" id="KW-0732">Signal</keyword>
<proteinExistence type="inferred from homology"/>